<dbReference type="PANTHER" id="PTHR24198">
    <property type="entry name" value="ANKYRIN REPEAT AND PROTEIN KINASE DOMAIN-CONTAINING PROTEIN"/>
    <property type="match status" value="1"/>
</dbReference>
<evidence type="ECO:0000256" key="2">
    <source>
        <dbReference type="ARBA" id="ARBA00023043"/>
    </source>
</evidence>
<name>A0A8S4Q7C8_OWEFU</name>
<dbReference type="PANTHER" id="PTHR24198:SF165">
    <property type="entry name" value="ANKYRIN REPEAT-CONTAINING PROTEIN-RELATED"/>
    <property type="match status" value="1"/>
</dbReference>
<comment type="caution">
    <text evidence="4">The sequence shown here is derived from an EMBL/GenBank/DDBJ whole genome shotgun (WGS) entry which is preliminary data.</text>
</comment>
<reference evidence="4" key="1">
    <citation type="submission" date="2022-03" db="EMBL/GenBank/DDBJ databases">
        <authorList>
            <person name="Martin C."/>
        </authorList>
    </citation>
    <scope>NUCLEOTIDE SEQUENCE</scope>
</reference>
<dbReference type="SMART" id="SM00248">
    <property type="entry name" value="ANK"/>
    <property type="match status" value="3"/>
</dbReference>
<keyword evidence="2 3" id="KW-0040">ANK repeat</keyword>
<dbReference type="PROSITE" id="PS50297">
    <property type="entry name" value="ANK_REP_REGION"/>
    <property type="match status" value="1"/>
</dbReference>
<accession>A0A8S4Q7C8</accession>
<feature type="repeat" description="ANK" evidence="3">
    <location>
        <begin position="118"/>
        <end position="150"/>
    </location>
</feature>
<gene>
    <name evidence="4" type="ORF">OFUS_LOCUS23707</name>
</gene>
<dbReference type="GO" id="GO:0005737">
    <property type="term" value="C:cytoplasm"/>
    <property type="evidence" value="ECO:0007669"/>
    <property type="project" value="TreeGrafter"/>
</dbReference>
<evidence type="ECO:0000313" key="5">
    <source>
        <dbReference type="Proteomes" id="UP000749559"/>
    </source>
</evidence>
<evidence type="ECO:0000313" key="4">
    <source>
        <dbReference type="EMBL" id="CAH1799730.1"/>
    </source>
</evidence>
<keyword evidence="5" id="KW-1185">Reference proteome</keyword>
<dbReference type="Gene3D" id="1.25.40.20">
    <property type="entry name" value="Ankyrin repeat-containing domain"/>
    <property type="match status" value="1"/>
</dbReference>
<dbReference type="SUPFAM" id="SSF48403">
    <property type="entry name" value="Ankyrin repeat"/>
    <property type="match status" value="1"/>
</dbReference>
<protein>
    <submittedName>
        <fullName evidence="4">Uncharacterized protein</fullName>
    </submittedName>
</protein>
<dbReference type="Pfam" id="PF12796">
    <property type="entry name" value="Ank_2"/>
    <property type="match status" value="1"/>
</dbReference>
<dbReference type="EMBL" id="CAIIXF020000011">
    <property type="protein sequence ID" value="CAH1799730.1"/>
    <property type="molecule type" value="Genomic_DNA"/>
</dbReference>
<dbReference type="AlphaFoldDB" id="A0A8S4Q7C8"/>
<organism evidence="4 5">
    <name type="scientific">Owenia fusiformis</name>
    <name type="common">Polychaete worm</name>
    <dbReference type="NCBI Taxonomy" id="6347"/>
    <lineage>
        <taxon>Eukaryota</taxon>
        <taxon>Metazoa</taxon>
        <taxon>Spiralia</taxon>
        <taxon>Lophotrochozoa</taxon>
        <taxon>Annelida</taxon>
        <taxon>Polychaeta</taxon>
        <taxon>Sedentaria</taxon>
        <taxon>Canalipalpata</taxon>
        <taxon>Sabellida</taxon>
        <taxon>Oweniida</taxon>
        <taxon>Oweniidae</taxon>
        <taxon>Owenia</taxon>
    </lineage>
</organism>
<dbReference type="InterPro" id="IPR036770">
    <property type="entry name" value="Ankyrin_rpt-contain_sf"/>
</dbReference>
<dbReference type="PROSITE" id="PS50088">
    <property type="entry name" value="ANK_REPEAT"/>
    <property type="match status" value="1"/>
</dbReference>
<dbReference type="OrthoDB" id="539213at2759"/>
<sequence length="297" mass="34093">MPLCRAPLLQAMERNNPRIFRMLLEAGARITFVGDMRNIFQCLPSVLARYMIDELSSFKLVEFIEILVDCYEDIVNEPMQVGNQVYYLLHHVAFYDNFKLAELLLQNGAIVDVVTYVGDCTPLHLAVLLNHTEMTRLLLKHGADPNALWDGDVDMERVLLSDHDLMDCDISRMKAVQKTRYNREIFSEMLNILSACGFKHCLLSYDFPYGWFSPGKDDLVLSVVNEQTNRADDPPIYEKFNQQSFAKLDLVHYAAVQLRKQLLVASNGRSIIPRVESLVEQGLLPQLLVARLLLQWK</sequence>
<keyword evidence="1" id="KW-0677">Repeat</keyword>
<proteinExistence type="predicted"/>
<evidence type="ECO:0000256" key="3">
    <source>
        <dbReference type="PROSITE-ProRule" id="PRU00023"/>
    </source>
</evidence>
<dbReference type="InterPro" id="IPR002110">
    <property type="entry name" value="Ankyrin_rpt"/>
</dbReference>
<evidence type="ECO:0000256" key="1">
    <source>
        <dbReference type="ARBA" id="ARBA00022737"/>
    </source>
</evidence>
<dbReference type="Proteomes" id="UP000749559">
    <property type="component" value="Unassembled WGS sequence"/>
</dbReference>